<reference evidence="2 3" key="1">
    <citation type="submission" date="2024-04" db="EMBL/GenBank/DDBJ databases">
        <authorList>
            <person name="Waldvogel A.-M."/>
            <person name="Schoenle A."/>
        </authorList>
    </citation>
    <scope>NUCLEOTIDE SEQUENCE [LARGE SCALE GENOMIC DNA]</scope>
</reference>
<sequence length="104" mass="11510">MVWTEQVSSLFSMELEEAQVAHAHSSPGSGRARVSGLTPRLQRQCGDRGPHTSRVRSREPGPLCTCLQHHRCLKLDLGFCCVRTNRLCGTSRIRPLSLPPLPPP</sequence>
<evidence type="ECO:0000313" key="2">
    <source>
        <dbReference type="EMBL" id="CAL1572951.1"/>
    </source>
</evidence>
<accession>A0AAV2J8Z3</accession>
<dbReference type="Proteomes" id="UP001497482">
    <property type="component" value="Chromosome 11"/>
</dbReference>
<keyword evidence="3" id="KW-1185">Reference proteome</keyword>
<evidence type="ECO:0000256" key="1">
    <source>
        <dbReference type="SAM" id="MobiDB-lite"/>
    </source>
</evidence>
<evidence type="ECO:0000313" key="3">
    <source>
        <dbReference type="Proteomes" id="UP001497482"/>
    </source>
</evidence>
<gene>
    <name evidence="2" type="ORF">KC01_LOCUS4938</name>
</gene>
<proteinExistence type="predicted"/>
<feature type="region of interest" description="Disordered" evidence="1">
    <location>
        <begin position="21"/>
        <end position="59"/>
    </location>
</feature>
<name>A0AAV2J8Z3_KNICA</name>
<protein>
    <submittedName>
        <fullName evidence="2">Uncharacterized protein</fullName>
    </submittedName>
</protein>
<organism evidence="2 3">
    <name type="scientific">Knipowitschia caucasica</name>
    <name type="common">Caucasian dwarf goby</name>
    <name type="synonym">Pomatoschistus caucasicus</name>
    <dbReference type="NCBI Taxonomy" id="637954"/>
    <lineage>
        <taxon>Eukaryota</taxon>
        <taxon>Metazoa</taxon>
        <taxon>Chordata</taxon>
        <taxon>Craniata</taxon>
        <taxon>Vertebrata</taxon>
        <taxon>Euteleostomi</taxon>
        <taxon>Actinopterygii</taxon>
        <taxon>Neopterygii</taxon>
        <taxon>Teleostei</taxon>
        <taxon>Neoteleostei</taxon>
        <taxon>Acanthomorphata</taxon>
        <taxon>Gobiaria</taxon>
        <taxon>Gobiiformes</taxon>
        <taxon>Gobioidei</taxon>
        <taxon>Gobiidae</taxon>
        <taxon>Gobiinae</taxon>
        <taxon>Knipowitschia</taxon>
    </lineage>
</organism>
<dbReference type="AlphaFoldDB" id="A0AAV2J8Z3"/>
<dbReference type="EMBL" id="OZ035833">
    <property type="protein sequence ID" value="CAL1572951.1"/>
    <property type="molecule type" value="Genomic_DNA"/>
</dbReference>